<dbReference type="RefSeq" id="WP_244287094.1">
    <property type="nucleotide sequence ID" value="NZ_FOWC01000002.1"/>
</dbReference>
<sequence>MKPIARTVFKAPAKLYDRDLGWLLGNRFLCLTHFGRKSGRRYRTVLEVIGLRPRSGEVLAIAGLGPSSDWYRNIQAAPAAEVAIGRRKFVPAYRILGESEAADAIAGYERRNRLLRPVLRPVLSTLLGWRYDGSDAARHRMVQQLPIVAFRPRDEAEPDREGTDR</sequence>
<dbReference type="EMBL" id="FOWC01000002">
    <property type="protein sequence ID" value="SFO52174.1"/>
    <property type="molecule type" value="Genomic_DNA"/>
</dbReference>
<gene>
    <name evidence="1" type="ORF">SAMN05421854_10296</name>
</gene>
<accession>A0A1I5HV28</accession>
<proteinExistence type="predicted"/>
<dbReference type="InterPro" id="IPR004378">
    <property type="entry name" value="F420H2_quin_Rdtase"/>
</dbReference>
<dbReference type="Proteomes" id="UP000199137">
    <property type="component" value="Unassembled WGS sequence"/>
</dbReference>
<dbReference type="AlphaFoldDB" id="A0A1I5HV28"/>
<evidence type="ECO:0000313" key="2">
    <source>
        <dbReference type="Proteomes" id="UP000199137"/>
    </source>
</evidence>
<dbReference type="NCBIfam" id="TIGR00026">
    <property type="entry name" value="hi_GC_TIGR00026"/>
    <property type="match status" value="1"/>
</dbReference>
<evidence type="ECO:0000313" key="1">
    <source>
        <dbReference type="EMBL" id="SFO52174.1"/>
    </source>
</evidence>
<dbReference type="InterPro" id="IPR012349">
    <property type="entry name" value="Split_barrel_FMN-bd"/>
</dbReference>
<organism evidence="1 2">
    <name type="scientific">Amycolatopsis rubida</name>
    <dbReference type="NCBI Taxonomy" id="112413"/>
    <lineage>
        <taxon>Bacteria</taxon>
        <taxon>Bacillati</taxon>
        <taxon>Actinomycetota</taxon>
        <taxon>Actinomycetes</taxon>
        <taxon>Pseudonocardiales</taxon>
        <taxon>Pseudonocardiaceae</taxon>
        <taxon>Amycolatopsis</taxon>
    </lineage>
</organism>
<dbReference type="GO" id="GO:0016491">
    <property type="term" value="F:oxidoreductase activity"/>
    <property type="evidence" value="ECO:0007669"/>
    <property type="project" value="InterPro"/>
</dbReference>
<dbReference type="STRING" id="112413.SAMN05421854_10296"/>
<reference evidence="1 2" key="1">
    <citation type="submission" date="2016-10" db="EMBL/GenBank/DDBJ databases">
        <authorList>
            <person name="de Groot N.N."/>
        </authorList>
    </citation>
    <scope>NUCLEOTIDE SEQUENCE [LARGE SCALE GENOMIC DNA]</scope>
    <source>
        <strain evidence="1 2">DSM 44637</strain>
    </source>
</reference>
<name>A0A1I5HV28_9PSEU</name>
<protein>
    <submittedName>
        <fullName evidence="1">Deazaflavin-dependent oxidoreductase, nitroreductase family</fullName>
    </submittedName>
</protein>
<dbReference type="Gene3D" id="2.30.110.10">
    <property type="entry name" value="Electron Transport, Fmn-binding Protein, Chain A"/>
    <property type="match status" value="1"/>
</dbReference>
<dbReference type="Pfam" id="PF04075">
    <property type="entry name" value="F420H2_quin_red"/>
    <property type="match status" value="1"/>
</dbReference>